<dbReference type="AlphaFoldDB" id="A0A3D9ZKE7"/>
<dbReference type="EMBL" id="QUMQ01000001">
    <property type="protein sequence ID" value="REF97677.1"/>
    <property type="molecule type" value="Genomic_DNA"/>
</dbReference>
<feature type="transmembrane region" description="Helical" evidence="1">
    <location>
        <begin position="53"/>
        <end position="74"/>
    </location>
</feature>
<organism evidence="2 3">
    <name type="scientific">Asanoa ferruginea</name>
    <dbReference type="NCBI Taxonomy" id="53367"/>
    <lineage>
        <taxon>Bacteria</taxon>
        <taxon>Bacillati</taxon>
        <taxon>Actinomycetota</taxon>
        <taxon>Actinomycetes</taxon>
        <taxon>Micromonosporales</taxon>
        <taxon>Micromonosporaceae</taxon>
        <taxon>Asanoa</taxon>
    </lineage>
</organism>
<protein>
    <submittedName>
        <fullName evidence="2">Uncharacterized protein</fullName>
    </submittedName>
</protein>
<comment type="caution">
    <text evidence="2">The sequence shown here is derived from an EMBL/GenBank/DDBJ whole genome shotgun (WGS) entry which is preliminary data.</text>
</comment>
<dbReference type="Proteomes" id="UP000256913">
    <property type="component" value="Unassembled WGS sequence"/>
</dbReference>
<dbReference type="InterPro" id="IPR045629">
    <property type="entry name" value="DUF6232"/>
</dbReference>
<reference evidence="2 3" key="1">
    <citation type="submission" date="2018-08" db="EMBL/GenBank/DDBJ databases">
        <title>Sequencing the genomes of 1000 actinobacteria strains.</title>
        <authorList>
            <person name="Klenk H.-P."/>
        </authorList>
    </citation>
    <scope>NUCLEOTIDE SEQUENCE [LARGE SCALE GENOMIC DNA]</scope>
    <source>
        <strain evidence="2 3">DSM 44099</strain>
    </source>
</reference>
<keyword evidence="3" id="KW-1185">Reference proteome</keyword>
<gene>
    <name evidence="2" type="ORF">DFJ67_3681</name>
</gene>
<evidence type="ECO:0000313" key="3">
    <source>
        <dbReference type="Proteomes" id="UP000256913"/>
    </source>
</evidence>
<proteinExistence type="predicted"/>
<keyword evidence="1" id="KW-0812">Transmembrane</keyword>
<name>A0A3D9ZKE7_9ACTN</name>
<dbReference type="Pfam" id="PF19744">
    <property type="entry name" value="DUF6232"/>
    <property type="match status" value="1"/>
</dbReference>
<evidence type="ECO:0000256" key="1">
    <source>
        <dbReference type="SAM" id="Phobius"/>
    </source>
</evidence>
<keyword evidence="1" id="KW-0472">Membrane</keyword>
<accession>A0A3D9ZKE7</accession>
<keyword evidence="1" id="KW-1133">Transmembrane helix</keyword>
<feature type="transmembrane region" description="Helical" evidence="1">
    <location>
        <begin position="80"/>
        <end position="103"/>
    </location>
</feature>
<sequence>MVTVYFRDQHVQVTSDAVRVDGATFPVAALQLVWHRRGPATTRTMSRRFGRGVLILVISILPLAAIVCAISLVYSATDRSAWGLAIVVLAVGVIGALVLAPFAEIPLGWLDRSYDRGTVVSELWVRYAGEDLMLLRTSNTLRFGQIYRAVQRAVEQQNPR</sequence>
<evidence type="ECO:0000313" key="2">
    <source>
        <dbReference type="EMBL" id="REF97677.1"/>
    </source>
</evidence>